<feature type="signal peptide" evidence="1">
    <location>
        <begin position="1"/>
        <end position="22"/>
    </location>
</feature>
<dbReference type="InParanoid" id="A0A369JT15"/>
<keyword evidence="1" id="KW-0732">Signal</keyword>
<keyword evidence="3" id="KW-1185">Reference proteome</keyword>
<protein>
    <recommendedName>
        <fullName evidence="4">Secreted protein</fullName>
    </recommendedName>
</protein>
<dbReference type="Proteomes" id="UP000076154">
    <property type="component" value="Unassembled WGS sequence"/>
</dbReference>
<reference evidence="2" key="1">
    <citation type="submission" date="2018-04" db="EMBL/GenBank/DDBJ databases">
        <title>Whole genome sequencing of Hypsizygus marmoreus.</title>
        <authorList>
            <person name="Choi I.-G."/>
            <person name="Min B."/>
            <person name="Kim J.-G."/>
            <person name="Kim S."/>
            <person name="Oh Y.-L."/>
            <person name="Kong W.-S."/>
            <person name="Park H."/>
            <person name="Jeong J."/>
            <person name="Song E.-S."/>
        </authorList>
    </citation>
    <scope>NUCLEOTIDE SEQUENCE [LARGE SCALE GENOMIC DNA]</scope>
    <source>
        <strain evidence="2">51987-8</strain>
    </source>
</reference>
<organism evidence="2 3">
    <name type="scientific">Hypsizygus marmoreus</name>
    <name type="common">White beech mushroom</name>
    <name type="synonym">Agaricus marmoreus</name>
    <dbReference type="NCBI Taxonomy" id="39966"/>
    <lineage>
        <taxon>Eukaryota</taxon>
        <taxon>Fungi</taxon>
        <taxon>Dikarya</taxon>
        <taxon>Basidiomycota</taxon>
        <taxon>Agaricomycotina</taxon>
        <taxon>Agaricomycetes</taxon>
        <taxon>Agaricomycetidae</taxon>
        <taxon>Agaricales</taxon>
        <taxon>Tricholomatineae</taxon>
        <taxon>Lyophyllaceae</taxon>
        <taxon>Hypsizygus</taxon>
    </lineage>
</organism>
<evidence type="ECO:0008006" key="4">
    <source>
        <dbReference type="Google" id="ProtNLM"/>
    </source>
</evidence>
<evidence type="ECO:0000313" key="3">
    <source>
        <dbReference type="Proteomes" id="UP000076154"/>
    </source>
</evidence>
<sequence length="92" mass="9822">MAKDRRLSVFLHLVIISRAGSSTCSVYLPKDLSPPPTLSQASSSPDSDTSAMLMAAKHGKGHLDLSSPHAMRTRDPPTNWPPVLCAALASRI</sequence>
<accession>A0A369JT15</accession>
<comment type="caution">
    <text evidence="2">The sequence shown here is derived from an EMBL/GenBank/DDBJ whole genome shotgun (WGS) entry which is preliminary data.</text>
</comment>
<evidence type="ECO:0000256" key="1">
    <source>
        <dbReference type="SAM" id="SignalP"/>
    </source>
</evidence>
<proteinExistence type="predicted"/>
<gene>
    <name evidence="2" type="ORF">Hypma_008525</name>
</gene>
<dbReference type="EMBL" id="LUEZ02000044">
    <property type="protein sequence ID" value="RDB24370.1"/>
    <property type="molecule type" value="Genomic_DNA"/>
</dbReference>
<dbReference type="AlphaFoldDB" id="A0A369JT15"/>
<name>A0A369JT15_HYPMA</name>
<evidence type="ECO:0000313" key="2">
    <source>
        <dbReference type="EMBL" id="RDB24370.1"/>
    </source>
</evidence>
<feature type="chain" id="PRO_5016984433" description="Secreted protein" evidence="1">
    <location>
        <begin position="23"/>
        <end position="92"/>
    </location>
</feature>